<dbReference type="Gene3D" id="2.40.50.1070">
    <property type="match status" value="1"/>
</dbReference>
<sequence>MLRLTEQNISMNNRTLEVTIEKLTEKGSGLATLGNKRIETFGVIPDEKVLVEVQKKRRKILQAIPLQVIEASSKRVAPRDRAYLSTSPWQIMSAEAEKYYKQELSQNNFNGLGISFEEMYQSKKLYEYRNKMEFSVYEENNSFELAFYKRAARGKITVRKSSLAHDWLNKAAQFALEYINRQDFNGRIYKSIIVRTNEQQEAIVAIFVTKKIDFKSVELPSSIRGLTIFYSDPLSPASIPTEIISQIGSSEISEIINETELKYGINSFFQVNVQAFQKALALIKDHIDENSQLLDYFSGVGSISIPLNKRLQSCLLVDSNPESIKYAKINIRSNKKKNFKAICNSSEKMLDYINQDVHLILDPPRAGIHKDLLERIYSEKPRKISYLSCNPQTQARELAVLLDFYTATHAQLFNFFPRTPHCESLVLLERKAT</sequence>
<dbReference type="PANTHER" id="PTHR11061:SF30">
    <property type="entry name" value="TRNA (URACIL(54)-C(5))-METHYLTRANSFERASE"/>
    <property type="match status" value="1"/>
</dbReference>
<evidence type="ECO:0000256" key="4">
    <source>
        <dbReference type="PROSITE-ProRule" id="PRU01024"/>
    </source>
</evidence>
<keyword evidence="1 4" id="KW-0489">Methyltransferase</keyword>
<comment type="caution">
    <text evidence="5">The sequence shown here is derived from an EMBL/GenBank/DDBJ whole genome shotgun (WGS) entry which is preliminary data.</text>
</comment>
<feature type="binding site" evidence="4">
    <location>
        <position position="362"/>
    </location>
    <ligand>
        <name>S-adenosyl-L-methionine</name>
        <dbReference type="ChEBI" id="CHEBI:59789"/>
    </ligand>
</feature>
<proteinExistence type="inferred from homology"/>
<dbReference type="SUPFAM" id="SSF53335">
    <property type="entry name" value="S-adenosyl-L-methionine-dependent methyltransferases"/>
    <property type="match status" value="1"/>
</dbReference>
<dbReference type="SUPFAM" id="SSF50249">
    <property type="entry name" value="Nucleic acid-binding proteins"/>
    <property type="match status" value="1"/>
</dbReference>
<evidence type="ECO:0000313" key="5">
    <source>
        <dbReference type="EMBL" id="KXK09889.1"/>
    </source>
</evidence>
<dbReference type="GO" id="GO:0070475">
    <property type="term" value="P:rRNA base methylation"/>
    <property type="evidence" value="ECO:0007669"/>
    <property type="project" value="TreeGrafter"/>
</dbReference>
<evidence type="ECO:0000256" key="3">
    <source>
        <dbReference type="ARBA" id="ARBA00022691"/>
    </source>
</evidence>
<feature type="binding site" evidence="4">
    <location>
        <position position="318"/>
    </location>
    <ligand>
        <name>S-adenosyl-L-methionine</name>
        <dbReference type="ChEBI" id="CHEBI:59789"/>
    </ligand>
</feature>
<dbReference type="Gene3D" id="2.40.50.140">
    <property type="entry name" value="Nucleic acid-binding proteins"/>
    <property type="match status" value="1"/>
</dbReference>
<reference evidence="5 6" key="1">
    <citation type="submission" date="2015-02" db="EMBL/GenBank/DDBJ databases">
        <title>Improved understanding of the partial-nitritation anammox process through 23 genomes representing the majority of the microbial community.</title>
        <authorList>
            <person name="Speth D.R."/>
            <person name="In T Zandt M."/>
            <person name="Guerrero Cruz S."/>
            <person name="Jetten M.S."/>
            <person name="Dutilh B.E."/>
        </authorList>
    </citation>
    <scope>NUCLEOTIDE SEQUENCE [LARGE SCALE GENOMIC DNA]</scope>
    <source>
        <strain evidence="5">OLB21</strain>
    </source>
</reference>
<dbReference type="Pfam" id="PF05958">
    <property type="entry name" value="tRNA_U5-meth_tr"/>
    <property type="match status" value="1"/>
</dbReference>
<dbReference type="InterPro" id="IPR012340">
    <property type="entry name" value="NA-bd_OB-fold"/>
</dbReference>
<dbReference type="AlphaFoldDB" id="A0A136KKE8"/>
<evidence type="ECO:0000256" key="1">
    <source>
        <dbReference type="ARBA" id="ARBA00022603"/>
    </source>
</evidence>
<feature type="binding site" evidence="4">
    <location>
        <position position="270"/>
    </location>
    <ligand>
        <name>S-adenosyl-L-methionine</name>
        <dbReference type="ChEBI" id="CHEBI:59789"/>
    </ligand>
</feature>
<evidence type="ECO:0000313" key="6">
    <source>
        <dbReference type="Proteomes" id="UP000070449"/>
    </source>
</evidence>
<gene>
    <name evidence="5" type="primary">rlmCD</name>
    <name evidence="5" type="ORF">UZ20_WS6002000198</name>
</gene>
<dbReference type="PROSITE" id="PS51687">
    <property type="entry name" value="SAM_MT_RNA_M5U"/>
    <property type="match status" value="1"/>
</dbReference>
<protein>
    <submittedName>
        <fullName evidence="5">23S rRNA (Uracil-C(5))-methyltransferase RlmCD</fullName>
        <ecNumber evidence="5">2.1.1.189</ecNumber>
    </submittedName>
</protein>
<dbReference type="EMBL" id="JYPD01000011">
    <property type="protein sequence ID" value="KXK09889.1"/>
    <property type="molecule type" value="Genomic_DNA"/>
</dbReference>
<organism evidence="5 6">
    <name type="scientific">candidate division WS6 bacterium OLB21</name>
    <dbReference type="NCBI Taxonomy" id="1617427"/>
    <lineage>
        <taxon>Bacteria</taxon>
        <taxon>Candidatus Dojkabacteria</taxon>
    </lineage>
</organism>
<accession>A0A136KKE8</accession>
<dbReference type="InterPro" id="IPR029063">
    <property type="entry name" value="SAM-dependent_MTases_sf"/>
</dbReference>
<dbReference type="Proteomes" id="UP000070449">
    <property type="component" value="Unassembled WGS sequence"/>
</dbReference>
<dbReference type="Gene3D" id="3.40.50.150">
    <property type="entry name" value="Vaccinia Virus protein VP39"/>
    <property type="match status" value="1"/>
</dbReference>
<dbReference type="GO" id="GO:0070041">
    <property type="term" value="F:rRNA (uridine-C5-)-methyltransferase activity"/>
    <property type="evidence" value="ECO:0007669"/>
    <property type="project" value="TreeGrafter"/>
</dbReference>
<keyword evidence="3 4" id="KW-0949">S-adenosyl-L-methionine</keyword>
<dbReference type="STRING" id="1617427.UZ20_WS6002000198"/>
<evidence type="ECO:0000256" key="2">
    <source>
        <dbReference type="ARBA" id="ARBA00022679"/>
    </source>
</evidence>
<comment type="similarity">
    <text evidence="4">Belongs to the class I-like SAM-binding methyltransferase superfamily. RNA M5U methyltransferase family.</text>
</comment>
<dbReference type="EC" id="2.1.1.189" evidence="5"/>
<name>A0A136KKE8_9BACT</name>
<keyword evidence="2 4" id="KW-0808">Transferase</keyword>
<feature type="active site" description="Nucleophile" evidence="4">
    <location>
        <position position="389"/>
    </location>
</feature>
<dbReference type="InterPro" id="IPR010280">
    <property type="entry name" value="U5_MeTrfase_fam"/>
</dbReference>
<feature type="binding site" evidence="4">
    <location>
        <position position="297"/>
    </location>
    <ligand>
        <name>S-adenosyl-L-methionine</name>
        <dbReference type="ChEBI" id="CHEBI:59789"/>
    </ligand>
</feature>
<dbReference type="PANTHER" id="PTHR11061">
    <property type="entry name" value="RNA M5U METHYLTRANSFERASE"/>
    <property type="match status" value="1"/>
</dbReference>